<dbReference type="Gene3D" id="3.90.820.10">
    <property type="entry name" value="Structural Genomics, Unknown Function 30-nov-00 1gh9 Mol_id"/>
    <property type="match status" value="1"/>
</dbReference>
<proteinExistence type="predicted"/>
<name>A0A3M5UYN6_PSESX</name>
<dbReference type="InterPro" id="IPR038020">
    <property type="entry name" value="MbtH-like_sf"/>
</dbReference>
<evidence type="ECO:0008006" key="3">
    <source>
        <dbReference type="Google" id="ProtNLM"/>
    </source>
</evidence>
<dbReference type="Proteomes" id="UP000280395">
    <property type="component" value="Unassembled WGS sequence"/>
</dbReference>
<evidence type="ECO:0000313" key="1">
    <source>
        <dbReference type="EMBL" id="RMU50990.1"/>
    </source>
</evidence>
<reference evidence="1 2" key="1">
    <citation type="submission" date="2018-08" db="EMBL/GenBank/DDBJ databases">
        <title>Recombination of ecologically and evolutionarily significant loci maintains genetic cohesion in the Pseudomonas syringae species complex.</title>
        <authorList>
            <person name="Dillon M."/>
            <person name="Thakur S."/>
            <person name="Almeida R.N.D."/>
            <person name="Weir B.S."/>
            <person name="Guttman D.S."/>
        </authorList>
    </citation>
    <scope>NUCLEOTIDE SEQUENCE [LARGE SCALE GENOMIC DNA]</scope>
    <source>
        <strain evidence="1 2">ICMP 14479</strain>
    </source>
</reference>
<dbReference type="EMBL" id="RBUA01001027">
    <property type="protein sequence ID" value="RMU50990.1"/>
    <property type="molecule type" value="Genomic_DNA"/>
</dbReference>
<dbReference type="SUPFAM" id="SSF160582">
    <property type="entry name" value="MbtH-like"/>
    <property type="match status" value="1"/>
</dbReference>
<accession>A0A3M5UYN6</accession>
<evidence type="ECO:0000313" key="2">
    <source>
        <dbReference type="Proteomes" id="UP000280395"/>
    </source>
</evidence>
<gene>
    <name evidence="1" type="ORF">ALP29_200210</name>
</gene>
<organism evidence="1 2">
    <name type="scientific">Pseudomonas syringae pv. avii</name>
    <dbReference type="NCBI Taxonomy" id="663959"/>
    <lineage>
        <taxon>Bacteria</taxon>
        <taxon>Pseudomonadati</taxon>
        <taxon>Pseudomonadota</taxon>
        <taxon>Gammaproteobacteria</taxon>
        <taxon>Pseudomonadales</taxon>
        <taxon>Pseudomonadaceae</taxon>
        <taxon>Pseudomonas</taxon>
        <taxon>Pseudomonas syringae</taxon>
    </lineage>
</organism>
<sequence length="32" mass="3839">MGKRASKSECLEYIKEVWTDMRPLSLRQRQQA</sequence>
<comment type="caution">
    <text evidence="1">The sequence shown here is derived from an EMBL/GenBank/DDBJ whole genome shotgun (WGS) entry which is preliminary data.</text>
</comment>
<protein>
    <recommendedName>
        <fullName evidence="3">MbtH-like domain-containing protein</fullName>
    </recommendedName>
</protein>
<dbReference type="AlphaFoldDB" id="A0A3M5UYN6"/>